<reference evidence="1 2" key="1">
    <citation type="submission" date="2016-10" db="EMBL/GenBank/DDBJ databases">
        <title>Complete Genome Sequence of Flavobacterium sp. PK15.</title>
        <authorList>
            <person name="Ekwe A."/>
            <person name="Kim S.B."/>
        </authorList>
    </citation>
    <scope>NUCLEOTIDE SEQUENCE [LARGE SCALE GENOMIC DNA]</scope>
    <source>
        <strain evidence="1 2">PK15</strain>
    </source>
</reference>
<accession>A0A1D9PAL5</accession>
<dbReference type="Proteomes" id="UP000178198">
    <property type="component" value="Chromosome"/>
</dbReference>
<protein>
    <submittedName>
        <fullName evidence="1">Uncharacterized protein</fullName>
    </submittedName>
</protein>
<name>A0A1D9PAL5_9FLAO</name>
<gene>
    <name evidence="1" type="ORF">BIW12_09255</name>
</gene>
<dbReference type="KEGG" id="fcm:BIW12_09255"/>
<evidence type="ECO:0000313" key="2">
    <source>
        <dbReference type="Proteomes" id="UP000178198"/>
    </source>
</evidence>
<organism evidence="1 2">
    <name type="scientific">Flavobacterium commune</name>
    <dbReference type="NCBI Taxonomy" id="1306519"/>
    <lineage>
        <taxon>Bacteria</taxon>
        <taxon>Pseudomonadati</taxon>
        <taxon>Bacteroidota</taxon>
        <taxon>Flavobacteriia</taxon>
        <taxon>Flavobacteriales</taxon>
        <taxon>Flavobacteriaceae</taxon>
        <taxon>Flavobacterium</taxon>
    </lineage>
</organism>
<proteinExistence type="predicted"/>
<dbReference type="AlphaFoldDB" id="A0A1D9PAL5"/>
<sequence>MFIIWCLKWNVLVRYWHIAKIKVQNEIDKKAFIKKQESEGKKPYSFELGNIVIYAENSHRAALDYKKLKQETKTAIKNLKNPNYASISKRKKQN</sequence>
<dbReference type="EMBL" id="CP017774">
    <property type="protein sequence ID" value="AOZ99613.1"/>
    <property type="molecule type" value="Genomic_DNA"/>
</dbReference>
<keyword evidence="2" id="KW-1185">Reference proteome</keyword>
<evidence type="ECO:0000313" key="1">
    <source>
        <dbReference type="EMBL" id="AOZ99613.1"/>
    </source>
</evidence>
<dbReference type="STRING" id="1306519.BIW12_09255"/>